<dbReference type="InterPro" id="IPR033932">
    <property type="entry name" value="YtcJ-like"/>
</dbReference>
<dbReference type="Gene3D" id="3.10.310.70">
    <property type="match status" value="1"/>
</dbReference>
<feature type="domain" description="Amidohydrolase 3" evidence="1">
    <location>
        <begin position="53"/>
        <end position="551"/>
    </location>
</feature>
<dbReference type="CDD" id="cd01300">
    <property type="entry name" value="YtcJ_like"/>
    <property type="match status" value="1"/>
</dbReference>
<keyword evidence="3" id="KW-1185">Reference proteome</keyword>
<organism evidence="2 3">
    <name type="scientific">Microbacterium azadirachtae</name>
    <dbReference type="NCBI Taxonomy" id="582680"/>
    <lineage>
        <taxon>Bacteria</taxon>
        <taxon>Bacillati</taxon>
        <taxon>Actinomycetota</taxon>
        <taxon>Actinomycetes</taxon>
        <taxon>Micrococcales</taxon>
        <taxon>Microbacteriaceae</taxon>
        <taxon>Microbacterium</taxon>
    </lineage>
</organism>
<name>A0A0F0LN62_9MICO</name>
<dbReference type="GO" id="GO:0016810">
    <property type="term" value="F:hydrolase activity, acting on carbon-nitrogen (but not peptide) bonds"/>
    <property type="evidence" value="ECO:0007669"/>
    <property type="project" value="InterPro"/>
</dbReference>
<dbReference type="Pfam" id="PF07969">
    <property type="entry name" value="Amidohydro_3"/>
    <property type="match status" value="1"/>
</dbReference>
<reference evidence="2 3" key="1">
    <citation type="submission" date="2015-02" db="EMBL/GenBank/DDBJ databases">
        <title>Draft genome sequences of ten Microbacterium spp. with emphasis on heavy metal contaminated environments.</title>
        <authorList>
            <person name="Corretto E."/>
        </authorList>
    </citation>
    <scope>NUCLEOTIDE SEQUENCE [LARGE SCALE GENOMIC DNA]</scope>
    <source>
        <strain evidence="2 3">ARN176</strain>
    </source>
</reference>
<dbReference type="InterPro" id="IPR013108">
    <property type="entry name" value="Amidohydro_3"/>
</dbReference>
<dbReference type="Gene3D" id="3.20.20.140">
    <property type="entry name" value="Metal-dependent hydrolases"/>
    <property type="match status" value="1"/>
</dbReference>
<dbReference type="Gene3D" id="2.30.40.10">
    <property type="entry name" value="Urease, subunit C, domain 1"/>
    <property type="match status" value="1"/>
</dbReference>
<evidence type="ECO:0000313" key="3">
    <source>
        <dbReference type="Proteomes" id="UP000033740"/>
    </source>
</evidence>
<proteinExistence type="predicted"/>
<dbReference type="STRING" id="582680.RS86_01477"/>
<accession>A0A0F0LN62</accession>
<protein>
    <submittedName>
        <fullName evidence="2">N-substituted formamide deformylase</fullName>
        <ecNumber evidence="2">3.5.1.91</ecNumber>
    </submittedName>
</protein>
<dbReference type="SUPFAM" id="SSF51556">
    <property type="entry name" value="Metallo-dependent hydrolases"/>
    <property type="match status" value="1"/>
</dbReference>
<dbReference type="SUPFAM" id="SSF51338">
    <property type="entry name" value="Composite domain of metallo-dependent hydrolases"/>
    <property type="match status" value="1"/>
</dbReference>
<dbReference type="PANTHER" id="PTHR22642">
    <property type="entry name" value="IMIDAZOLONEPROPIONASE"/>
    <property type="match status" value="1"/>
</dbReference>
<dbReference type="PANTHER" id="PTHR22642:SF2">
    <property type="entry name" value="PROTEIN LONG AFTER FAR-RED 3"/>
    <property type="match status" value="1"/>
</dbReference>
<dbReference type="EC" id="3.5.1.91" evidence="2"/>
<evidence type="ECO:0000259" key="1">
    <source>
        <dbReference type="Pfam" id="PF07969"/>
    </source>
</evidence>
<dbReference type="Proteomes" id="UP000033740">
    <property type="component" value="Unassembled WGS sequence"/>
</dbReference>
<keyword evidence="2" id="KW-0378">Hydrolase</keyword>
<sequence length="579" mass="61836">MTTRVFHGGSVFTGSGSPLLGQAVIVRDERIDRIVPESELAAFLGAEPGGSVELIDLRGALLSPGFQDAHIHAVGGGVELLQCDLSGTGTAEEAVDAVRAYAEANPDEEWILGGGWSMDCFPGGNPTRDLLDAAAPGRPVLLASRDHHSIWASTGAIERAGVTSETADPADGVIIREADGHPAGTFHEGAGELFNTARPVTGEDLRYRGLLRAQEELIALGITGWQDAMVGSSAVGVPDPLTAYEQALAEGTLAVHVTGAQWWERDGGIEQVERMVAQRHRIAALGSPERLELGTTKIMVDGVAENHTAAMLTPYRDAHGHDTHNHGLSFIDPERLREYVTALDAAGQQVHMHALGDRAVREALDALQDARDANGPTDGRHHLAHLQIVAEEDVPRFAELGAIANLQALWATHEDQLDELTLPFLQEGQEARQYPFGDFVRADVRLAAGSDWPVSSASPVDALHIAVNRTTPGSDREPLAGAHQRLDLATAMAAYTSGSAYVNHRDHDTGTIAPGFRADLVVLDPSPFDLPVEEIFRSRVVQTWIDGRRVYAAESALATAEAAPTTESTARTELEGELS</sequence>
<evidence type="ECO:0000313" key="2">
    <source>
        <dbReference type="EMBL" id="KJL33680.1"/>
    </source>
</evidence>
<dbReference type="AlphaFoldDB" id="A0A0F0LN62"/>
<comment type="caution">
    <text evidence="2">The sequence shown here is derived from an EMBL/GenBank/DDBJ whole genome shotgun (WGS) entry which is preliminary data.</text>
</comment>
<dbReference type="EMBL" id="JYIX01000032">
    <property type="protein sequence ID" value="KJL33680.1"/>
    <property type="molecule type" value="Genomic_DNA"/>
</dbReference>
<dbReference type="PATRIC" id="fig|582680.6.peg.1516"/>
<dbReference type="InterPro" id="IPR011059">
    <property type="entry name" value="Metal-dep_hydrolase_composite"/>
</dbReference>
<gene>
    <name evidence="2" type="primary">nfdA_4</name>
    <name evidence="2" type="ORF">RS86_01477</name>
</gene>
<dbReference type="InterPro" id="IPR032466">
    <property type="entry name" value="Metal_Hydrolase"/>
</dbReference>